<accession>A0A939PJV0</accession>
<dbReference type="Proteomes" id="UP000669179">
    <property type="component" value="Unassembled WGS sequence"/>
</dbReference>
<feature type="domain" description="BioF2-like acetyltransferase" evidence="1">
    <location>
        <begin position="152"/>
        <end position="297"/>
    </location>
</feature>
<dbReference type="Gene3D" id="3.40.630.30">
    <property type="match status" value="1"/>
</dbReference>
<evidence type="ECO:0000313" key="2">
    <source>
        <dbReference type="EMBL" id="MBO2450514.1"/>
    </source>
</evidence>
<protein>
    <submittedName>
        <fullName evidence="2">GNAT family N-acetyltransferase</fullName>
    </submittedName>
</protein>
<comment type="caution">
    <text evidence="2">The sequence shown here is derived from an EMBL/GenBank/DDBJ whole genome shotgun (WGS) entry which is preliminary data.</text>
</comment>
<organism evidence="2 3">
    <name type="scientific">Actinomadura barringtoniae</name>
    <dbReference type="NCBI Taxonomy" id="1427535"/>
    <lineage>
        <taxon>Bacteria</taxon>
        <taxon>Bacillati</taxon>
        <taxon>Actinomycetota</taxon>
        <taxon>Actinomycetes</taxon>
        <taxon>Streptosporangiales</taxon>
        <taxon>Thermomonosporaceae</taxon>
        <taxon>Actinomadura</taxon>
    </lineage>
</organism>
<dbReference type="Pfam" id="PF13480">
    <property type="entry name" value="Acetyltransf_6"/>
    <property type="match status" value="1"/>
</dbReference>
<dbReference type="EMBL" id="JAGEOJ010000010">
    <property type="protein sequence ID" value="MBO2450514.1"/>
    <property type="molecule type" value="Genomic_DNA"/>
</dbReference>
<evidence type="ECO:0000259" key="1">
    <source>
        <dbReference type="Pfam" id="PF13480"/>
    </source>
</evidence>
<keyword evidence="3" id="KW-1185">Reference proteome</keyword>
<dbReference type="InterPro" id="IPR016181">
    <property type="entry name" value="Acyl_CoA_acyltransferase"/>
</dbReference>
<reference evidence="2" key="1">
    <citation type="submission" date="2021-03" db="EMBL/GenBank/DDBJ databases">
        <authorList>
            <person name="Kanchanasin P."/>
            <person name="Saeng-In P."/>
            <person name="Phongsopitanun W."/>
            <person name="Yuki M."/>
            <person name="Kudo T."/>
            <person name="Ohkuma M."/>
            <person name="Tanasupawat S."/>
        </authorList>
    </citation>
    <scope>NUCLEOTIDE SEQUENCE</scope>
    <source>
        <strain evidence="2">GKU 128</strain>
    </source>
</reference>
<dbReference type="InterPro" id="IPR038740">
    <property type="entry name" value="BioF2-like_GNAT_dom"/>
</dbReference>
<sequence>MDVSVIRPRELGAPELAAWRCMQESAPRLANPFLSAGYAMAVDAVIDTARVAVLEDGGAPVGFFPYELHGRTVAGAIGGWLSLGQGLVHAPGLELDARELLRACGLGAWQFGTLVDDQPWFEPYAAKQLDSAVIDLSGGFEAYTASLKARGSKVVKQTRYKERKLGREVGEVSFSYDVRDRGALDLVREWKSAQYRAMGRPDRFARPWVAELVERLHHTHEDAFAGSLSMLYAGGRPVAAHFGLRSDHTLVTWFPVYDPAFARYSPGLALHLRMAEEAAASGLQHIDMGPAAGWRYKQELQNHSLTVAEGVVRRRTPAAAAHWARHEPATRAKEVVLGNAALYAMADKTMRGVGRLKAKARRTKRLGLGLVPVLPEWCPEAASALMSM</sequence>
<dbReference type="RefSeq" id="WP_208258374.1">
    <property type="nucleotide sequence ID" value="NZ_JAGEOJ010000010.1"/>
</dbReference>
<dbReference type="SUPFAM" id="SSF55729">
    <property type="entry name" value="Acyl-CoA N-acyltransferases (Nat)"/>
    <property type="match status" value="1"/>
</dbReference>
<evidence type="ECO:0000313" key="3">
    <source>
        <dbReference type="Proteomes" id="UP000669179"/>
    </source>
</evidence>
<proteinExistence type="predicted"/>
<dbReference type="AlphaFoldDB" id="A0A939PJV0"/>
<gene>
    <name evidence="2" type="ORF">J4573_25655</name>
</gene>
<name>A0A939PJV0_9ACTN</name>